<keyword evidence="4" id="KW-0221">Differentiation</keyword>
<evidence type="ECO:0000313" key="11">
    <source>
        <dbReference type="Proteomes" id="UP000515154"/>
    </source>
</evidence>
<reference evidence="12 13" key="1">
    <citation type="submission" date="2025-08" db="UniProtKB">
        <authorList>
            <consortium name="RefSeq"/>
        </authorList>
    </citation>
    <scope>IDENTIFICATION</scope>
</reference>
<keyword evidence="11" id="KW-1185">Reference proteome</keyword>
<dbReference type="Gene3D" id="3.30.70.330">
    <property type="match status" value="1"/>
</dbReference>
<evidence type="ECO:0000313" key="12">
    <source>
        <dbReference type="RefSeq" id="XP_036356334.1"/>
    </source>
</evidence>
<dbReference type="Pfam" id="PF12872">
    <property type="entry name" value="OST-HTH"/>
    <property type="match status" value="5"/>
</dbReference>
<keyword evidence="3" id="KW-0677">Repeat</keyword>
<protein>
    <recommendedName>
        <fullName evidence="2">Meiosis regulator and mRNA stability factor 1</fullName>
    </recommendedName>
    <alternativeName>
        <fullName evidence="8">Limkain-b1</fullName>
    </alternativeName>
</protein>
<dbReference type="GO" id="GO:0005777">
    <property type="term" value="C:peroxisome"/>
    <property type="evidence" value="ECO:0007669"/>
    <property type="project" value="UniProtKB-SubCell"/>
</dbReference>
<accession>A0A7E6EM14</accession>
<feature type="domain" description="HTH OST-type" evidence="10">
    <location>
        <begin position="566"/>
        <end position="640"/>
    </location>
</feature>
<proteinExistence type="predicted"/>
<dbReference type="Proteomes" id="UP000515154">
    <property type="component" value="Linkage group LG2"/>
</dbReference>
<dbReference type="GO" id="GO:0003723">
    <property type="term" value="F:RNA binding"/>
    <property type="evidence" value="ECO:0007669"/>
    <property type="project" value="UniProtKB-KW"/>
</dbReference>
<evidence type="ECO:0000256" key="8">
    <source>
        <dbReference type="ARBA" id="ARBA00030116"/>
    </source>
</evidence>
<dbReference type="InterPro" id="IPR025605">
    <property type="entry name" value="OST-HTH/LOTUS_dom"/>
</dbReference>
<keyword evidence="5" id="KW-0694">RNA-binding</keyword>
<dbReference type="InterPro" id="IPR035979">
    <property type="entry name" value="RBD_domain_sf"/>
</dbReference>
<evidence type="ECO:0000256" key="6">
    <source>
        <dbReference type="ARBA" id="ARBA00023140"/>
    </source>
</evidence>
<comment type="subcellular location">
    <subcellularLocation>
        <location evidence="1">Peroxisome</location>
    </subcellularLocation>
</comment>
<feature type="domain" description="HTH OST-type" evidence="10">
    <location>
        <begin position="490"/>
        <end position="565"/>
    </location>
</feature>
<dbReference type="RefSeq" id="XP_036356334.1">
    <property type="nucleotide sequence ID" value="XM_036500441.1"/>
</dbReference>
<dbReference type="GO" id="GO:0051321">
    <property type="term" value="P:meiotic cell cycle"/>
    <property type="evidence" value="ECO:0007669"/>
    <property type="project" value="UniProtKB-KW"/>
</dbReference>
<dbReference type="SUPFAM" id="SSF54928">
    <property type="entry name" value="RNA-binding domain, RBD"/>
    <property type="match status" value="1"/>
</dbReference>
<evidence type="ECO:0000256" key="2">
    <source>
        <dbReference type="ARBA" id="ARBA00022152"/>
    </source>
</evidence>
<keyword evidence="6" id="KW-0576">Peroxisome</keyword>
<evidence type="ECO:0000313" key="13">
    <source>
        <dbReference type="RefSeq" id="XP_036356335.1"/>
    </source>
</evidence>
<dbReference type="RefSeq" id="XP_036356335.1">
    <property type="nucleotide sequence ID" value="XM_036500442.1"/>
</dbReference>
<evidence type="ECO:0000259" key="10">
    <source>
        <dbReference type="PROSITE" id="PS51644"/>
    </source>
</evidence>
<dbReference type="InterPro" id="IPR041966">
    <property type="entry name" value="LOTUS-like"/>
</dbReference>
<name>A0A7E6EM14_9MOLL</name>
<keyword evidence="7" id="KW-0469">Meiosis</keyword>
<sequence length="1098" mass="125194">MNDLQDFYKDFSCEYSFILPPMYNSPSLDIPSISDSNISGSNSNSNFDDGTFYHNPDSSLPESSHKNHINAVKERVKSSYRTNIDKDNFSNILKQNSIQKELIEEVSPSLQPGLLEIPKSNTFDPSNNFKNQSEKYSATHSLYAHQNPLKNSFHPVTAKTTNSQITNTNPVLMSDSEKCTALDSVEVLVSNLDYNISPREWKEILSSTFRAAVMKNLKVIDVTVKAQSDNSNLAIVRVPTTDDARFAISQFHGKKIGYKRVHVCLKSEGNLNQSSISRSEAIAILKEAKGHVLPLFKFIEHFDKRHHRSITVSELYKMKGILEIREQGGAGRMVHLTASFIASQKEDTKIQDSLESSICPIHCIGSMTEIVETLSSNFLPNVKIRRSDLASQLKILLEKHRGSIPLMSFPVCYSLEIHPLEIFNNDGVNLEHLISTIPGIKISSGKLGVKKIQYVESKSNQFVLSSHNSNINDMAECTYTPPNNSSFTQQLNQISREVVDLLKHAPNYQVPFSKFIPEYHHHFGRQCRVADYGYTKLVELLEAIPHVVQILGNGEKRVLTLSHKAQIRRFTADLLKVLKLQSNKEISLSEFPSAYERILEKPWNVKEYGVCYIEDLLSDIPPATLLVGEDSDPVLSAPKRNQTAAEIARTKQFSREVVDIIRHNPHCEMTFNKFIPSYHHHFGRQCKVADYGVVKLLELFECIPHVVQIEEREERMLILTKPEKLRIFADQITSLLRSSPDQRMSLFDVEVSYNYLFECPFDLDTQTQQELLAMLKPLFQVEMQDRQTFLTIKSSQAFCPPLAEKIISIINEYSPDTFSLALKDVCSYYKEIFHETLDCSLLTDLIYYVQVIGEKESAVVMLSPLQEFSQLLKPILKNHNLSLSDFESAFYDLYGTEIKPALYNFQSVIDMLSSIPNVVNLKKIENKYYPTLNENPKGSKDILAQMDRENKAISSKQSETSKKPLVLTTKRDDESNSWLNLTGVNQYSYTSVSSDSLKQFVMRESYINNDQQALLHQDHSTDVNSWSNEKDFFIESQIGISLNKLENHSFNGWSQTFHYTNEDPNVYYEQSNIYPSVSNLINPVIFNYNGETNKSLYH</sequence>
<feature type="region of interest" description="Disordered" evidence="9">
    <location>
        <begin position="47"/>
        <end position="66"/>
    </location>
</feature>
<dbReference type="AlphaFoldDB" id="A0A7E6EM14"/>
<dbReference type="InterPro" id="IPR012677">
    <property type="entry name" value="Nucleotide-bd_a/b_plait_sf"/>
</dbReference>
<evidence type="ECO:0000256" key="5">
    <source>
        <dbReference type="ARBA" id="ARBA00022884"/>
    </source>
</evidence>
<dbReference type="Gene3D" id="3.30.420.610">
    <property type="entry name" value="LOTUS domain-like"/>
    <property type="match status" value="4"/>
</dbReference>
<gene>
    <name evidence="12 13" type="primary">LOC115226762</name>
</gene>
<evidence type="ECO:0000256" key="4">
    <source>
        <dbReference type="ARBA" id="ARBA00022782"/>
    </source>
</evidence>
<dbReference type="GO" id="GO:0030154">
    <property type="term" value="P:cell differentiation"/>
    <property type="evidence" value="ECO:0007669"/>
    <property type="project" value="UniProtKB-KW"/>
</dbReference>
<dbReference type="KEGG" id="osn:115226762"/>
<evidence type="ECO:0000256" key="3">
    <source>
        <dbReference type="ARBA" id="ARBA00022737"/>
    </source>
</evidence>
<dbReference type="PROSITE" id="PS51644">
    <property type="entry name" value="HTH_OST"/>
    <property type="match status" value="3"/>
</dbReference>
<feature type="domain" description="HTH OST-type" evidence="10">
    <location>
        <begin position="649"/>
        <end position="723"/>
    </location>
</feature>
<evidence type="ECO:0000256" key="7">
    <source>
        <dbReference type="ARBA" id="ARBA00023254"/>
    </source>
</evidence>
<dbReference type="InterPro" id="IPR045602">
    <property type="entry name" value="MARF1_LOTUS"/>
</dbReference>
<organism evidence="11 12">
    <name type="scientific">Octopus sinensis</name>
    <name type="common">East Asian common octopus</name>
    <dbReference type="NCBI Taxonomy" id="2607531"/>
    <lineage>
        <taxon>Eukaryota</taxon>
        <taxon>Metazoa</taxon>
        <taxon>Spiralia</taxon>
        <taxon>Lophotrochozoa</taxon>
        <taxon>Mollusca</taxon>
        <taxon>Cephalopoda</taxon>
        <taxon>Coleoidea</taxon>
        <taxon>Octopodiformes</taxon>
        <taxon>Octopoda</taxon>
        <taxon>Incirrata</taxon>
        <taxon>Octopodidae</taxon>
        <taxon>Octopus</taxon>
    </lineage>
</organism>
<evidence type="ECO:0000256" key="1">
    <source>
        <dbReference type="ARBA" id="ARBA00004275"/>
    </source>
</evidence>
<dbReference type="CDD" id="cd08824">
    <property type="entry name" value="LOTUS"/>
    <property type="match status" value="1"/>
</dbReference>
<dbReference type="Pfam" id="PF19687">
    <property type="entry name" value="MARF1_LOTUS"/>
    <property type="match status" value="1"/>
</dbReference>
<dbReference type="FunFam" id="3.30.420.610:FF:000001">
    <property type="entry name" value="Meiosis regulator and mRNA stability factor 1"/>
    <property type="match status" value="1"/>
</dbReference>
<evidence type="ECO:0000256" key="9">
    <source>
        <dbReference type="SAM" id="MobiDB-lite"/>
    </source>
</evidence>